<evidence type="ECO:0000259" key="4">
    <source>
        <dbReference type="PROSITE" id="PS50918"/>
    </source>
</evidence>
<evidence type="ECO:0000313" key="5">
    <source>
        <dbReference type="EMBL" id="KAK2892919.1"/>
    </source>
</evidence>
<protein>
    <submittedName>
        <fullName evidence="5">Uncharacterized protein</fullName>
    </submittedName>
</protein>
<dbReference type="GO" id="GO:0080008">
    <property type="term" value="C:Cul4-RING E3 ubiquitin ligase complex"/>
    <property type="evidence" value="ECO:0007669"/>
    <property type="project" value="TreeGrafter"/>
</dbReference>
<dbReference type="InterPro" id="IPR057602">
    <property type="entry name" value="Zfn-CCCH_PARP12"/>
</dbReference>
<proteinExistence type="predicted"/>
<dbReference type="PROSITE" id="PS50918">
    <property type="entry name" value="WWE"/>
    <property type="match status" value="1"/>
</dbReference>
<sequence>MGETSDSLYLGVPFRPYLSYVPGDLQEELIYLKTKVFQHLDALCQTKGTCFRPVDLQRNKQERGDHENTSDLQLKISLDLIDRSSFFICLFGHNYGQCLPEENGSQSLFEVGRNSYIAAKNGYPWVLEDEYCTCSQTELEITKAAFIDNNRSCFFYFKDCTPPDTEDKNSPEMCNFLNTLSTQSQRERQRLRDLKRRIINHCLPVRFFKSLHELEEMIKADWEGIICAFHEDPKHLISGWQDSFDQHYHVRHARALRDRFVPSAPTTEILNALNKFLYPVTHNAKPGTHSRNPGAHFTCDLDLNDSEKSILLICGERGCGKSTLAAWWLRSFCRQNPDVPVIFHFCGTSTSSTDLRSMLRQCTAQLRRAHYGDFLDWDDSLEDVIEFIHLHRVVQAFTAAVNLGPCILLVDGIDLLTETLGLSKQEVKELRWLPDPLPPNCKMIITATFTDLTYKSLTSRTDVKVLSCPHLSNPSVLDSILCKHMSLPYKELPASVLQRVARKKNSHLPAFLALIGTELRTCGVLRKNEDEAELLKEYIEADSIAELWVKVIHRWVQDYSRTAPTENISSCKVTEAQTSTASLRDDLSGWVWDTLCLIHVSRAGLTEPEVLALLEDLGYCGDLKVQALEWARLRSAFWPWVQEKDNGLLTITHQSLSQAINLLLHGTEGQNSYHQILAAFFQKSSLELCSWARKTEEIPWHLKQTGSFKELHGFLSHPATVEFLSSSLKQYPQMTIDVVHFWTILRERGFDPVTSFQNLMAQTCQRLNDVHPPDHSSLWKLSLFSSKVLLCLGEMQQAEKLLLQADQIFQKDMELESDSMRSLLKVQHMLAELYVQMHLPKDTEMYCHKGLEMAQSLTGAHLDSTEVKLIVEQLLCRLCVALLEDERLYAVPWLFKEISSVRYKSGHPCAEGTAMLLKAFHKLSLCELKTAEKCFQTAFASRRRWYGHDHPLVAEVEEQLADLWARAQTNTEWTQRKMVELYRHVISVKETEAQMLHLSTMQHGLAVVLMKLGKVLLHSCSRVDRREGLDLLQRAADIRIHLLGLEHPLTRDLDLVSNPDFVGQRKHVLEDIRSTSNNKLSLVVQSKPRTEDGESDCVVVAKTSLRLCKKYSKNECYECQDLHLCKYYVYGNCRYGKGRKECKFSHDIQSQHNYPLLRECTLHELNEDDLFLLLLQNDPALLPEVCAHYNKGTGLFGACTFMERCTKVHICQHFVQDDCLFGPKCKRLHIIDEHSRRMLEERGLGGDIIHDLPYIYQNVYRLNSQTISIELISDQGVKPVAQMEKNEICLHFIRRKCKFEDQCVLVHFNLPYKWEVNDEKGWRDLRNMEEIERAYCDPKNEHSPGSRPVDFVSMTRNHQPVRRLSTVSSISKPAHYILTTEWIWYYKGDHENWIEYGQPDDKQRVTSVTSRELEKAFQEDSNAEVTVIKGNRHYYVSFQDMYQRNPKHNTKRRVRRRPRFVSINEVEAKAAQ</sequence>
<dbReference type="PANTHER" id="PTHR19860">
    <property type="entry name" value="DDB1- AND CUL4-ASSOCIATED FACTOR 12-RELATED"/>
    <property type="match status" value="1"/>
</dbReference>
<dbReference type="Pfam" id="PF25261">
    <property type="entry name" value="zf-CCCH_PARP12"/>
    <property type="match status" value="1"/>
</dbReference>
<evidence type="ECO:0000313" key="6">
    <source>
        <dbReference type="Proteomes" id="UP001187343"/>
    </source>
</evidence>
<feature type="domain" description="C3H1-type" evidence="3">
    <location>
        <begin position="1283"/>
        <end position="1310"/>
    </location>
</feature>
<feature type="domain" description="WWE" evidence="4">
    <location>
        <begin position="1369"/>
        <end position="1456"/>
    </location>
</feature>
<dbReference type="PROSITE" id="PS50103">
    <property type="entry name" value="ZF_C3H1"/>
    <property type="match status" value="3"/>
</dbReference>
<keyword evidence="1" id="KW-0677">Repeat</keyword>
<feature type="zinc finger region" description="C3H1-type" evidence="2">
    <location>
        <begin position="1283"/>
        <end position="1310"/>
    </location>
</feature>
<dbReference type="Gene3D" id="1.25.40.10">
    <property type="entry name" value="Tetratricopeptide repeat domain"/>
    <property type="match status" value="1"/>
</dbReference>
<evidence type="ECO:0000256" key="2">
    <source>
        <dbReference type="PROSITE-ProRule" id="PRU00723"/>
    </source>
</evidence>
<evidence type="ECO:0000256" key="1">
    <source>
        <dbReference type="ARBA" id="ARBA00022737"/>
    </source>
</evidence>
<name>A0AA88PNP2_9TELE</name>
<dbReference type="Pfam" id="PF02825">
    <property type="entry name" value="WWE"/>
    <property type="match status" value="1"/>
</dbReference>
<reference evidence="5" key="1">
    <citation type="submission" date="2023-08" db="EMBL/GenBank/DDBJ databases">
        <title>Chromosome-level Genome Assembly of mud carp (Cirrhinus molitorella).</title>
        <authorList>
            <person name="Liu H."/>
        </authorList>
    </citation>
    <scope>NUCLEOTIDE SEQUENCE</scope>
    <source>
        <strain evidence="5">Prfri</strain>
        <tissue evidence="5">Muscle</tissue>
    </source>
</reference>
<dbReference type="InterPro" id="IPR004170">
    <property type="entry name" value="WWE_dom"/>
</dbReference>
<keyword evidence="2" id="KW-0863">Zinc-finger</keyword>
<comment type="caution">
    <text evidence="5">The sequence shown here is derived from an EMBL/GenBank/DDBJ whole genome shotgun (WGS) entry which is preliminary data.</text>
</comment>
<dbReference type="PANTHER" id="PTHR19860:SF18">
    <property type="entry name" value="DUF4062 DOMAIN-CONTAINING PROTEIN"/>
    <property type="match status" value="1"/>
</dbReference>
<dbReference type="InterPro" id="IPR051191">
    <property type="entry name" value="DCAF12"/>
</dbReference>
<dbReference type="InterPro" id="IPR011990">
    <property type="entry name" value="TPR-like_helical_dom_sf"/>
</dbReference>
<keyword evidence="2" id="KW-0479">Metal-binding</keyword>
<dbReference type="Pfam" id="PF23466">
    <property type="entry name" value="WWE_4"/>
    <property type="match status" value="1"/>
</dbReference>
<dbReference type="InterPro" id="IPR027417">
    <property type="entry name" value="P-loop_NTPase"/>
</dbReference>
<dbReference type="GO" id="GO:0008270">
    <property type="term" value="F:zinc ion binding"/>
    <property type="evidence" value="ECO:0007669"/>
    <property type="project" value="UniProtKB-KW"/>
</dbReference>
<dbReference type="InterPro" id="IPR037197">
    <property type="entry name" value="WWE_dom_sf"/>
</dbReference>
<dbReference type="SUPFAM" id="SSF117839">
    <property type="entry name" value="WWE domain"/>
    <property type="match status" value="1"/>
</dbReference>
<dbReference type="EMBL" id="JAUYZG010000012">
    <property type="protein sequence ID" value="KAK2892919.1"/>
    <property type="molecule type" value="Genomic_DNA"/>
</dbReference>
<evidence type="ECO:0000259" key="3">
    <source>
        <dbReference type="PROSITE" id="PS50103"/>
    </source>
</evidence>
<dbReference type="SMART" id="SM00356">
    <property type="entry name" value="ZnF_C3H1"/>
    <property type="match status" value="3"/>
</dbReference>
<dbReference type="Gene3D" id="3.40.50.300">
    <property type="entry name" value="P-loop containing nucleotide triphosphate hydrolases"/>
    <property type="match status" value="1"/>
</dbReference>
<keyword evidence="6" id="KW-1185">Reference proteome</keyword>
<dbReference type="SUPFAM" id="SSF52540">
    <property type="entry name" value="P-loop containing nucleoside triphosphate hydrolases"/>
    <property type="match status" value="1"/>
</dbReference>
<dbReference type="Pfam" id="PF24883">
    <property type="entry name" value="NPHP3_N"/>
    <property type="match status" value="1"/>
</dbReference>
<dbReference type="Proteomes" id="UP001187343">
    <property type="component" value="Unassembled WGS sequence"/>
</dbReference>
<dbReference type="Gene3D" id="3.30.1370.210">
    <property type="match status" value="2"/>
</dbReference>
<dbReference type="InterPro" id="IPR056884">
    <property type="entry name" value="NPHP3-like_N"/>
</dbReference>
<dbReference type="InterPro" id="IPR000571">
    <property type="entry name" value="Znf_CCCH"/>
</dbReference>
<feature type="zinc finger region" description="C3H1-type" evidence="2">
    <location>
        <begin position="1210"/>
        <end position="1232"/>
    </location>
</feature>
<organism evidence="5 6">
    <name type="scientific">Cirrhinus molitorella</name>
    <name type="common">mud carp</name>
    <dbReference type="NCBI Taxonomy" id="172907"/>
    <lineage>
        <taxon>Eukaryota</taxon>
        <taxon>Metazoa</taxon>
        <taxon>Chordata</taxon>
        <taxon>Craniata</taxon>
        <taxon>Vertebrata</taxon>
        <taxon>Euteleostomi</taxon>
        <taxon>Actinopterygii</taxon>
        <taxon>Neopterygii</taxon>
        <taxon>Teleostei</taxon>
        <taxon>Ostariophysi</taxon>
        <taxon>Cypriniformes</taxon>
        <taxon>Cyprinidae</taxon>
        <taxon>Labeoninae</taxon>
        <taxon>Labeonini</taxon>
        <taxon>Cirrhinus</taxon>
    </lineage>
</organism>
<feature type="domain" description="C3H1-type" evidence="3">
    <location>
        <begin position="1210"/>
        <end position="1232"/>
    </location>
</feature>
<feature type="domain" description="C3H1-type" evidence="3">
    <location>
        <begin position="1124"/>
        <end position="1149"/>
    </location>
</feature>
<keyword evidence="2" id="KW-0862">Zinc</keyword>
<feature type="zinc finger region" description="C3H1-type" evidence="2">
    <location>
        <begin position="1124"/>
        <end position="1149"/>
    </location>
</feature>
<dbReference type="Gene3D" id="3.30.720.50">
    <property type="match status" value="1"/>
</dbReference>
<accession>A0AA88PNP2</accession>
<gene>
    <name evidence="5" type="ORF">Q8A67_012907</name>
</gene>